<dbReference type="CDD" id="cd08284">
    <property type="entry name" value="FDH_like_2"/>
    <property type="match status" value="1"/>
</dbReference>
<dbReference type="Pfam" id="PF08240">
    <property type="entry name" value="ADH_N"/>
    <property type="match status" value="1"/>
</dbReference>
<dbReference type="GO" id="GO:0016491">
    <property type="term" value="F:oxidoreductase activity"/>
    <property type="evidence" value="ECO:0007669"/>
    <property type="project" value="UniProtKB-KW"/>
</dbReference>
<comment type="similarity">
    <text evidence="5">Belongs to the zinc-containing alcohol dehydrogenase family.</text>
</comment>
<dbReference type="InterPro" id="IPR013149">
    <property type="entry name" value="ADH-like_C"/>
</dbReference>
<comment type="cofactor">
    <cofactor evidence="1 5">
        <name>Zn(2+)</name>
        <dbReference type="ChEBI" id="CHEBI:29105"/>
    </cofactor>
</comment>
<dbReference type="Gene3D" id="3.40.50.720">
    <property type="entry name" value="NAD(P)-binding Rossmann-like Domain"/>
    <property type="match status" value="1"/>
</dbReference>
<dbReference type="RefSeq" id="XP_024735657.1">
    <property type="nucleotide sequence ID" value="XM_024874909.1"/>
</dbReference>
<evidence type="ECO:0000313" key="8">
    <source>
        <dbReference type="Proteomes" id="UP000235371"/>
    </source>
</evidence>
<dbReference type="AlphaFoldDB" id="A0A2J6T726"/>
<keyword evidence="4" id="KW-0560">Oxidoreductase</keyword>
<dbReference type="InterPro" id="IPR036291">
    <property type="entry name" value="NAD(P)-bd_dom_sf"/>
</dbReference>
<reference evidence="7 8" key="1">
    <citation type="submission" date="2016-04" db="EMBL/GenBank/DDBJ databases">
        <title>A degradative enzymes factory behind the ericoid mycorrhizal symbiosis.</title>
        <authorList>
            <consortium name="DOE Joint Genome Institute"/>
            <person name="Martino E."/>
            <person name="Morin E."/>
            <person name="Grelet G."/>
            <person name="Kuo A."/>
            <person name="Kohler A."/>
            <person name="Daghino S."/>
            <person name="Barry K."/>
            <person name="Choi C."/>
            <person name="Cichocki N."/>
            <person name="Clum A."/>
            <person name="Copeland A."/>
            <person name="Hainaut M."/>
            <person name="Haridas S."/>
            <person name="Labutti K."/>
            <person name="Lindquist E."/>
            <person name="Lipzen A."/>
            <person name="Khouja H.-R."/>
            <person name="Murat C."/>
            <person name="Ohm R."/>
            <person name="Olson A."/>
            <person name="Spatafora J."/>
            <person name="Veneault-Fourrey C."/>
            <person name="Henrissat B."/>
            <person name="Grigoriev I."/>
            <person name="Martin F."/>
            <person name="Perotto S."/>
        </authorList>
    </citation>
    <scope>NUCLEOTIDE SEQUENCE [LARGE SCALE GENOMIC DNA]</scope>
    <source>
        <strain evidence="7 8">E</strain>
    </source>
</reference>
<dbReference type="EMBL" id="KZ613817">
    <property type="protein sequence ID" value="PMD58753.1"/>
    <property type="molecule type" value="Genomic_DNA"/>
</dbReference>
<dbReference type="GeneID" id="36582989"/>
<sequence length="351" mass="37603">MRAVVFNGPFEVEVVDKPVPKILETTDAILKVSATALCGSDLHYYRGHQKSTPGFICGHETVGHITALGSSVTNFCIGDHVVIPFSTACGSCFFCSRGQSSRCSNGVLFGCITPSATIDGGQAEYIRVPHAASSLVKAPSSIPEDMLVLMADVFPTGYFAASRFLKDVPEAQKEDITAVVLGCGPVGICAIASAIHLTGGKAQIFAVDSIPERLNAAEKLGTIPIALSDDPIAKIKATSSGRGADVVMEVVGHADALELAFELIRPFGKISSVGVHNEQISFSGFALYSKNVTMVFGRCPVRSLFDEALAVYEVLEEKLRFLCELKMPLEQAPEAYRLFEKQKLHKILFSV</sequence>
<evidence type="ECO:0000313" key="7">
    <source>
        <dbReference type="EMBL" id="PMD58753.1"/>
    </source>
</evidence>
<dbReference type="Pfam" id="PF00107">
    <property type="entry name" value="ADH_zinc_N"/>
    <property type="match status" value="1"/>
</dbReference>
<keyword evidence="2 5" id="KW-0479">Metal-binding</keyword>
<evidence type="ECO:0000256" key="2">
    <source>
        <dbReference type="ARBA" id="ARBA00022723"/>
    </source>
</evidence>
<dbReference type="SUPFAM" id="SSF51735">
    <property type="entry name" value="NAD(P)-binding Rossmann-fold domains"/>
    <property type="match status" value="1"/>
</dbReference>
<accession>A0A2J6T726</accession>
<dbReference type="PANTHER" id="PTHR42813">
    <property type="entry name" value="ZINC-TYPE ALCOHOL DEHYDROGENASE-LIKE"/>
    <property type="match status" value="1"/>
</dbReference>
<dbReference type="Proteomes" id="UP000235371">
    <property type="component" value="Unassembled WGS sequence"/>
</dbReference>
<dbReference type="InterPro" id="IPR020843">
    <property type="entry name" value="ER"/>
</dbReference>
<proteinExistence type="inferred from homology"/>
<dbReference type="PANTHER" id="PTHR42813:SF2">
    <property type="entry name" value="DEHYDROGENASE, ZINC-CONTAINING, PUTATIVE (AFU_ORTHOLOGUE AFUA_2G02810)-RELATED"/>
    <property type="match status" value="1"/>
</dbReference>
<dbReference type="OrthoDB" id="442947at2759"/>
<dbReference type="GO" id="GO:0008270">
    <property type="term" value="F:zinc ion binding"/>
    <property type="evidence" value="ECO:0007669"/>
    <property type="project" value="InterPro"/>
</dbReference>
<dbReference type="Gene3D" id="3.90.180.10">
    <property type="entry name" value="Medium-chain alcohol dehydrogenases, catalytic domain"/>
    <property type="match status" value="1"/>
</dbReference>
<evidence type="ECO:0000256" key="5">
    <source>
        <dbReference type="RuleBase" id="RU361277"/>
    </source>
</evidence>
<protein>
    <submittedName>
        <fullName evidence="7">GroES-like protein</fullName>
    </submittedName>
</protein>
<dbReference type="InParanoid" id="A0A2J6T726"/>
<dbReference type="SMART" id="SM00829">
    <property type="entry name" value="PKS_ER"/>
    <property type="match status" value="1"/>
</dbReference>
<evidence type="ECO:0000256" key="4">
    <source>
        <dbReference type="ARBA" id="ARBA00023002"/>
    </source>
</evidence>
<dbReference type="SUPFAM" id="SSF50129">
    <property type="entry name" value="GroES-like"/>
    <property type="match status" value="1"/>
</dbReference>
<evidence type="ECO:0000256" key="1">
    <source>
        <dbReference type="ARBA" id="ARBA00001947"/>
    </source>
</evidence>
<keyword evidence="3 5" id="KW-0862">Zinc</keyword>
<gene>
    <name evidence="7" type="ORF">K444DRAFT_530499</name>
</gene>
<evidence type="ECO:0000256" key="3">
    <source>
        <dbReference type="ARBA" id="ARBA00022833"/>
    </source>
</evidence>
<dbReference type="STRING" id="1095630.A0A2J6T726"/>
<dbReference type="InterPro" id="IPR011032">
    <property type="entry name" value="GroES-like_sf"/>
</dbReference>
<dbReference type="InterPro" id="IPR013154">
    <property type="entry name" value="ADH-like_N"/>
</dbReference>
<keyword evidence="8" id="KW-1185">Reference proteome</keyword>
<name>A0A2J6T726_9HELO</name>
<dbReference type="InterPro" id="IPR002328">
    <property type="entry name" value="ADH_Zn_CS"/>
</dbReference>
<feature type="domain" description="Enoyl reductase (ER)" evidence="6">
    <location>
        <begin position="8"/>
        <end position="349"/>
    </location>
</feature>
<dbReference type="PROSITE" id="PS00059">
    <property type="entry name" value="ADH_ZINC"/>
    <property type="match status" value="1"/>
</dbReference>
<evidence type="ECO:0000259" key="6">
    <source>
        <dbReference type="SMART" id="SM00829"/>
    </source>
</evidence>
<organism evidence="7 8">
    <name type="scientific">Hyaloscypha bicolor E</name>
    <dbReference type="NCBI Taxonomy" id="1095630"/>
    <lineage>
        <taxon>Eukaryota</taxon>
        <taxon>Fungi</taxon>
        <taxon>Dikarya</taxon>
        <taxon>Ascomycota</taxon>
        <taxon>Pezizomycotina</taxon>
        <taxon>Leotiomycetes</taxon>
        <taxon>Helotiales</taxon>
        <taxon>Hyaloscyphaceae</taxon>
        <taxon>Hyaloscypha</taxon>
        <taxon>Hyaloscypha bicolor</taxon>
    </lineage>
</organism>